<dbReference type="InterPro" id="IPR051158">
    <property type="entry name" value="Metallophosphoesterase_sf"/>
</dbReference>
<dbReference type="PANTHER" id="PTHR31302">
    <property type="entry name" value="TRANSMEMBRANE PROTEIN WITH METALLOPHOSPHOESTERASE DOMAIN-RELATED"/>
    <property type="match status" value="1"/>
</dbReference>
<reference evidence="3" key="1">
    <citation type="submission" date="2020-10" db="EMBL/GenBank/DDBJ databases">
        <authorList>
            <person name="Gilroy R."/>
        </authorList>
    </citation>
    <scope>NUCLEOTIDE SEQUENCE</scope>
    <source>
        <strain evidence="3">ChiSjej3B21-11622</strain>
    </source>
</reference>
<name>A0A9D0ZY93_9FIRM</name>
<dbReference type="PANTHER" id="PTHR31302:SF0">
    <property type="entry name" value="TRANSMEMBRANE PROTEIN WITH METALLOPHOSPHOESTERASE DOMAIN"/>
    <property type="match status" value="1"/>
</dbReference>
<dbReference type="EMBL" id="DVFT01000230">
    <property type="protein sequence ID" value="HIQ98034.1"/>
    <property type="molecule type" value="Genomic_DNA"/>
</dbReference>
<keyword evidence="1" id="KW-0472">Membrane</keyword>
<dbReference type="InterPro" id="IPR029052">
    <property type="entry name" value="Metallo-depent_PP-like"/>
</dbReference>
<evidence type="ECO:0000259" key="2">
    <source>
        <dbReference type="Pfam" id="PF00149"/>
    </source>
</evidence>
<evidence type="ECO:0000256" key="1">
    <source>
        <dbReference type="SAM" id="Phobius"/>
    </source>
</evidence>
<dbReference type="Gene3D" id="3.60.21.10">
    <property type="match status" value="1"/>
</dbReference>
<feature type="transmembrane region" description="Helical" evidence="1">
    <location>
        <begin position="78"/>
        <end position="97"/>
    </location>
</feature>
<gene>
    <name evidence="3" type="ORF">IAB26_15900</name>
</gene>
<accession>A0A9D0ZY93</accession>
<feature type="transmembrane region" description="Helical" evidence="1">
    <location>
        <begin position="109"/>
        <end position="127"/>
    </location>
</feature>
<keyword evidence="1" id="KW-1133">Transmembrane helix</keyword>
<feature type="domain" description="Calcineurin-like phosphoesterase" evidence="2">
    <location>
        <begin position="151"/>
        <end position="333"/>
    </location>
</feature>
<organism evidence="3 4">
    <name type="scientific">Candidatus Limivivens merdigallinarum</name>
    <dbReference type="NCBI Taxonomy" id="2840859"/>
    <lineage>
        <taxon>Bacteria</taxon>
        <taxon>Bacillati</taxon>
        <taxon>Bacillota</taxon>
        <taxon>Clostridia</taxon>
        <taxon>Lachnospirales</taxon>
        <taxon>Lachnospiraceae</taxon>
        <taxon>Lachnospiraceae incertae sedis</taxon>
        <taxon>Candidatus Limivivens</taxon>
    </lineage>
</organism>
<dbReference type="InterPro" id="IPR004843">
    <property type="entry name" value="Calcineurin-like_PHP"/>
</dbReference>
<comment type="caution">
    <text evidence="3">The sequence shown here is derived from an EMBL/GenBank/DDBJ whole genome shotgun (WGS) entry which is preliminary data.</text>
</comment>
<proteinExistence type="predicted"/>
<feature type="transmembrane region" description="Helical" evidence="1">
    <location>
        <begin position="6"/>
        <end position="25"/>
    </location>
</feature>
<sequence>MAAIMIAPVFLLINVYLLARTLKWLKSLHPALGKRCFRTVFLVLYLLLSTTVLTSFLFQRPLWLHRILKPVSNLFLGYFLYAILFVLAADLIALILRRSHHRAFLSLKRAGILILCPVLLTGTYGYFHERTLYTKEYQVTVDKPLNSEGSLRIVLASDLHLGYSIGTYHVEHLVNRINELDADLVLFAGDTFDNEFEAIQDPDTISRLLSQIQSTYGSFACFGNHDMDEPLLGGFSVGKASDSDDSRMLQFFQDSNIRLLNDEAILIDNSFYLVGRKDLGRSEKIEGGRLSPEELLAPLDKEKPILVLDHEPDELSSLAKAGADLDLSGHTHNGQIFPGNLLIGLFWENPYGVQEVDGMTSVVTSGVGVWGPNMRVGTNSEVVLLTVQFQET</sequence>
<feature type="transmembrane region" description="Helical" evidence="1">
    <location>
        <begin position="37"/>
        <end position="58"/>
    </location>
</feature>
<protein>
    <submittedName>
        <fullName evidence="3">Metallophosphoesterase</fullName>
    </submittedName>
</protein>
<dbReference type="Proteomes" id="UP000886886">
    <property type="component" value="Unassembled WGS sequence"/>
</dbReference>
<dbReference type="SUPFAM" id="SSF56300">
    <property type="entry name" value="Metallo-dependent phosphatases"/>
    <property type="match status" value="1"/>
</dbReference>
<dbReference type="GO" id="GO:0016787">
    <property type="term" value="F:hydrolase activity"/>
    <property type="evidence" value="ECO:0007669"/>
    <property type="project" value="InterPro"/>
</dbReference>
<evidence type="ECO:0000313" key="4">
    <source>
        <dbReference type="Proteomes" id="UP000886886"/>
    </source>
</evidence>
<dbReference type="AlphaFoldDB" id="A0A9D0ZY93"/>
<dbReference type="Pfam" id="PF00149">
    <property type="entry name" value="Metallophos"/>
    <property type="match status" value="1"/>
</dbReference>
<reference evidence="3" key="2">
    <citation type="journal article" date="2021" name="PeerJ">
        <title>Extensive microbial diversity within the chicken gut microbiome revealed by metagenomics and culture.</title>
        <authorList>
            <person name="Gilroy R."/>
            <person name="Ravi A."/>
            <person name="Getino M."/>
            <person name="Pursley I."/>
            <person name="Horton D.L."/>
            <person name="Alikhan N.F."/>
            <person name="Baker D."/>
            <person name="Gharbi K."/>
            <person name="Hall N."/>
            <person name="Watson M."/>
            <person name="Adriaenssens E.M."/>
            <person name="Foster-Nyarko E."/>
            <person name="Jarju S."/>
            <person name="Secka A."/>
            <person name="Antonio M."/>
            <person name="Oren A."/>
            <person name="Chaudhuri R.R."/>
            <person name="La Ragione R."/>
            <person name="Hildebrand F."/>
            <person name="Pallen M.J."/>
        </authorList>
    </citation>
    <scope>NUCLEOTIDE SEQUENCE</scope>
    <source>
        <strain evidence="3">ChiSjej3B21-11622</strain>
    </source>
</reference>
<keyword evidence="1" id="KW-0812">Transmembrane</keyword>
<evidence type="ECO:0000313" key="3">
    <source>
        <dbReference type="EMBL" id="HIQ98034.1"/>
    </source>
</evidence>